<dbReference type="AlphaFoldDB" id="X0VQX3"/>
<organism evidence="1">
    <name type="scientific">marine sediment metagenome</name>
    <dbReference type="NCBI Taxonomy" id="412755"/>
    <lineage>
        <taxon>unclassified sequences</taxon>
        <taxon>metagenomes</taxon>
        <taxon>ecological metagenomes</taxon>
    </lineage>
</organism>
<dbReference type="EMBL" id="BARS01032991">
    <property type="protein sequence ID" value="GAG20809.1"/>
    <property type="molecule type" value="Genomic_DNA"/>
</dbReference>
<reference evidence="1" key="1">
    <citation type="journal article" date="2014" name="Front. Microbiol.">
        <title>High frequency of phylogenetically diverse reductive dehalogenase-homologous genes in deep subseafloor sedimentary metagenomes.</title>
        <authorList>
            <person name="Kawai M."/>
            <person name="Futagami T."/>
            <person name="Toyoda A."/>
            <person name="Takaki Y."/>
            <person name="Nishi S."/>
            <person name="Hori S."/>
            <person name="Arai W."/>
            <person name="Tsubouchi T."/>
            <person name="Morono Y."/>
            <person name="Uchiyama I."/>
            <person name="Ito T."/>
            <person name="Fujiyama A."/>
            <person name="Inagaki F."/>
            <person name="Takami H."/>
        </authorList>
    </citation>
    <scope>NUCLEOTIDE SEQUENCE</scope>
    <source>
        <strain evidence="1">Expedition CK06-06</strain>
    </source>
</reference>
<dbReference type="Pfam" id="PF00378">
    <property type="entry name" value="ECH_1"/>
    <property type="match status" value="1"/>
</dbReference>
<proteinExistence type="predicted"/>
<dbReference type="InterPro" id="IPR001753">
    <property type="entry name" value="Enoyl-CoA_hydra/iso"/>
</dbReference>
<sequence>FLEINDLMEEMNVDDDVRVLIFRGAGDHFCMGGDLTEIVENQGIETTRFFNGLSRMYKAIKYCRKITIAAVHGTCSAGGFGVALSHDMIVASEDAKFGATAIGVGMFCANTAVMLPPIVGDKRAFEIQFTGGVVSAAEAERWGFVNRVVPREKLMDAAFELAEKMLVYTPLGLDIGKRSWLMTHDMPYGKAIDHAIGQIAYLANTEDGKEAMRAFLAKRKPVWGDEWQRRGGRISPSR</sequence>
<dbReference type="SUPFAM" id="SSF52096">
    <property type="entry name" value="ClpP/crotonase"/>
    <property type="match status" value="1"/>
</dbReference>
<dbReference type="Gene3D" id="3.90.226.10">
    <property type="entry name" value="2-enoyl-CoA Hydratase, Chain A, domain 1"/>
    <property type="match status" value="1"/>
</dbReference>
<evidence type="ECO:0000313" key="1">
    <source>
        <dbReference type="EMBL" id="GAG20809.1"/>
    </source>
</evidence>
<feature type="non-terminal residue" evidence="1">
    <location>
        <position position="1"/>
    </location>
</feature>
<accession>X0VQX3</accession>
<protein>
    <recommendedName>
        <fullName evidence="2">Enoyl-CoA hydratase</fullName>
    </recommendedName>
</protein>
<dbReference type="GO" id="GO:0006635">
    <property type="term" value="P:fatty acid beta-oxidation"/>
    <property type="evidence" value="ECO:0007669"/>
    <property type="project" value="TreeGrafter"/>
</dbReference>
<dbReference type="InterPro" id="IPR029045">
    <property type="entry name" value="ClpP/crotonase-like_dom_sf"/>
</dbReference>
<dbReference type="GO" id="GO:0003824">
    <property type="term" value="F:catalytic activity"/>
    <property type="evidence" value="ECO:0007669"/>
    <property type="project" value="UniProtKB-ARBA"/>
</dbReference>
<dbReference type="PANTHER" id="PTHR11941:SF54">
    <property type="entry name" value="ENOYL-COA HYDRATASE, MITOCHONDRIAL"/>
    <property type="match status" value="1"/>
</dbReference>
<dbReference type="CDD" id="cd06558">
    <property type="entry name" value="crotonase-like"/>
    <property type="match status" value="1"/>
</dbReference>
<dbReference type="PANTHER" id="PTHR11941">
    <property type="entry name" value="ENOYL-COA HYDRATASE-RELATED"/>
    <property type="match status" value="1"/>
</dbReference>
<evidence type="ECO:0008006" key="2">
    <source>
        <dbReference type="Google" id="ProtNLM"/>
    </source>
</evidence>
<name>X0VQX3_9ZZZZ</name>
<comment type="caution">
    <text evidence="1">The sequence shown here is derived from an EMBL/GenBank/DDBJ whole genome shotgun (WGS) entry which is preliminary data.</text>
</comment>
<gene>
    <name evidence="1" type="ORF">S01H1_51140</name>
</gene>